<feature type="region of interest" description="Disordered" evidence="1">
    <location>
        <begin position="209"/>
        <end position="235"/>
    </location>
</feature>
<feature type="compositionally biased region" description="Polar residues" evidence="1">
    <location>
        <begin position="209"/>
        <end position="218"/>
    </location>
</feature>
<proteinExistence type="predicted"/>
<dbReference type="AlphaFoldDB" id="A0A5C3LNC1"/>
<evidence type="ECO:0000256" key="2">
    <source>
        <dbReference type="SAM" id="Phobius"/>
    </source>
</evidence>
<feature type="transmembrane region" description="Helical" evidence="2">
    <location>
        <begin position="430"/>
        <end position="449"/>
    </location>
</feature>
<keyword evidence="4" id="KW-1185">Reference proteome</keyword>
<dbReference type="EMBL" id="ML213629">
    <property type="protein sequence ID" value="TFK34679.1"/>
    <property type="molecule type" value="Genomic_DNA"/>
</dbReference>
<accession>A0A5C3LNC1</accession>
<feature type="region of interest" description="Disordered" evidence="1">
    <location>
        <begin position="295"/>
        <end position="333"/>
    </location>
</feature>
<dbReference type="Proteomes" id="UP000308652">
    <property type="component" value="Unassembled WGS sequence"/>
</dbReference>
<feature type="compositionally biased region" description="Polar residues" evidence="1">
    <location>
        <begin position="347"/>
        <end position="363"/>
    </location>
</feature>
<gene>
    <name evidence="3" type="ORF">BDQ12DRAFT_726718</name>
</gene>
<sequence>MIAILIPIYLPLISNPNQRQLWCCQNTSTTSPSNNFIYSPQVFNLYSSHLSKYPTERGNKIPTPVPKNPSSIPRPPLPAEVPSSDIATANHLFRIQPDDGRPRSTIHPSRTSRPAPETRNDSAFPRCDYGALSNADLHPDRMITEMRALEERLLQLRTEFTHSAEQSITNSGGVNSLPVGSLASFHPISSSLGADRHFSNTPYHTIFSQSSTPFTKPAQTPLAHENTSPIKLNSNNPYRELHDQPRQFPVYEVFPSRIDAPNNQRSSHPRYYIVVPEHMTLGNLARLEQQIGVDLNESVKQEPPSKDSSPRDTEAESSNSSGTPPNVNISCSATTTACSPQRTELMLNASSDDSPPTQILSSDVQREAATEKPAPEPPPESNELDCLSRSAPSNLPSLPRSPQIQDLHIPAPAPRPQPYISVTINLNSNFIFPLLFAFLLYALCSLLSFDFF</sequence>
<feature type="compositionally biased region" description="Basic and acidic residues" evidence="1">
    <location>
        <begin position="364"/>
        <end position="374"/>
    </location>
</feature>
<feature type="compositionally biased region" description="Polar residues" evidence="1">
    <location>
        <begin position="225"/>
        <end position="235"/>
    </location>
</feature>
<keyword evidence="2" id="KW-0812">Transmembrane</keyword>
<protein>
    <submittedName>
        <fullName evidence="3">Uncharacterized protein</fullName>
    </submittedName>
</protein>
<organism evidence="3 4">
    <name type="scientific">Crucibulum laeve</name>
    <dbReference type="NCBI Taxonomy" id="68775"/>
    <lineage>
        <taxon>Eukaryota</taxon>
        <taxon>Fungi</taxon>
        <taxon>Dikarya</taxon>
        <taxon>Basidiomycota</taxon>
        <taxon>Agaricomycotina</taxon>
        <taxon>Agaricomycetes</taxon>
        <taxon>Agaricomycetidae</taxon>
        <taxon>Agaricales</taxon>
        <taxon>Agaricineae</taxon>
        <taxon>Nidulariaceae</taxon>
        <taxon>Crucibulum</taxon>
    </lineage>
</organism>
<reference evidence="3 4" key="1">
    <citation type="journal article" date="2019" name="Nat. Ecol. Evol.">
        <title>Megaphylogeny resolves global patterns of mushroom evolution.</title>
        <authorList>
            <person name="Varga T."/>
            <person name="Krizsan K."/>
            <person name="Foldi C."/>
            <person name="Dima B."/>
            <person name="Sanchez-Garcia M."/>
            <person name="Sanchez-Ramirez S."/>
            <person name="Szollosi G.J."/>
            <person name="Szarkandi J.G."/>
            <person name="Papp V."/>
            <person name="Albert L."/>
            <person name="Andreopoulos W."/>
            <person name="Angelini C."/>
            <person name="Antonin V."/>
            <person name="Barry K.W."/>
            <person name="Bougher N.L."/>
            <person name="Buchanan P."/>
            <person name="Buyck B."/>
            <person name="Bense V."/>
            <person name="Catcheside P."/>
            <person name="Chovatia M."/>
            <person name="Cooper J."/>
            <person name="Damon W."/>
            <person name="Desjardin D."/>
            <person name="Finy P."/>
            <person name="Geml J."/>
            <person name="Haridas S."/>
            <person name="Hughes K."/>
            <person name="Justo A."/>
            <person name="Karasinski D."/>
            <person name="Kautmanova I."/>
            <person name="Kiss B."/>
            <person name="Kocsube S."/>
            <person name="Kotiranta H."/>
            <person name="LaButti K.M."/>
            <person name="Lechner B.E."/>
            <person name="Liimatainen K."/>
            <person name="Lipzen A."/>
            <person name="Lukacs Z."/>
            <person name="Mihaltcheva S."/>
            <person name="Morgado L.N."/>
            <person name="Niskanen T."/>
            <person name="Noordeloos M.E."/>
            <person name="Ohm R.A."/>
            <person name="Ortiz-Santana B."/>
            <person name="Ovrebo C."/>
            <person name="Racz N."/>
            <person name="Riley R."/>
            <person name="Savchenko A."/>
            <person name="Shiryaev A."/>
            <person name="Soop K."/>
            <person name="Spirin V."/>
            <person name="Szebenyi C."/>
            <person name="Tomsovsky M."/>
            <person name="Tulloss R.E."/>
            <person name="Uehling J."/>
            <person name="Grigoriev I.V."/>
            <person name="Vagvolgyi C."/>
            <person name="Papp T."/>
            <person name="Martin F.M."/>
            <person name="Miettinen O."/>
            <person name="Hibbett D.S."/>
            <person name="Nagy L.G."/>
        </authorList>
    </citation>
    <scope>NUCLEOTIDE SEQUENCE [LARGE SCALE GENOMIC DNA]</scope>
    <source>
        <strain evidence="3 4">CBS 166.37</strain>
    </source>
</reference>
<feature type="compositionally biased region" description="Polar residues" evidence="1">
    <location>
        <begin position="316"/>
        <end position="333"/>
    </location>
</feature>
<feature type="compositionally biased region" description="Basic and acidic residues" evidence="1">
    <location>
        <begin position="297"/>
        <end position="314"/>
    </location>
</feature>
<feature type="region of interest" description="Disordered" evidence="1">
    <location>
        <begin position="347"/>
        <end position="384"/>
    </location>
</feature>
<feature type="compositionally biased region" description="Pro residues" evidence="1">
    <location>
        <begin position="63"/>
        <end position="79"/>
    </location>
</feature>
<evidence type="ECO:0000256" key="1">
    <source>
        <dbReference type="SAM" id="MobiDB-lite"/>
    </source>
</evidence>
<feature type="region of interest" description="Disordered" evidence="1">
    <location>
        <begin position="54"/>
        <end position="127"/>
    </location>
</feature>
<name>A0A5C3LNC1_9AGAR</name>
<evidence type="ECO:0000313" key="4">
    <source>
        <dbReference type="Proteomes" id="UP000308652"/>
    </source>
</evidence>
<keyword evidence="2" id="KW-1133">Transmembrane helix</keyword>
<evidence type="ECO:0000313" key="3">
    <source>
        <dbReference type="EMBL" id="TFK34679.1"/>
    </source>
</evidence>
<keyword evidence="2" id="KW-0472">Membrane</keyword>